<organism evidence="2">
    <name type="scientific">Thiothrix fructosivorans</name>
    <dbReference type="NCBI Taxonomy" id="111770"/>
    <lineage>
        <taxon>Bacteria</taxon>
        <taxon>Pseudomonadati</taxon>
        <taxon>Pseudomonadota</taxon>
        <taxon>Gammaproteobacteria</taxon>
        <taxon>Thiotrichales</taxon>
        <taxon>Thiotrichaceae</taxon>
        <taxon>Thiothrix</taxon>
    </lineage>
</organism>
<proteinExistence type="predicted"/>
<evidence type="ECO:0000313" key="2">
    <source>
        <dbReference type="EMBL" id="QTX10659.1"/>
    </source>
</evidence>
<reference evidence="1 3" key="1">
    <citation type="submission" date="2021-03" db="EMBL/GenBank/DDBJ databases">
        <title>Draft genome and methylome analysis of Thiotrix fructosivoruns ATCC 49748.</title>
        <authorList>
            <person name="Fomenkov A."/>
            <person name="Grabovich M.Y."/>
            <person name="Roberts R.J."/>
        </authorList>
    </citation>
    <scope>NUCLEOTIDE SEQUENCE [LARGE SCALE GENOMIC DNA]</scope>
    <source>
        <strain evidence="1 3">ATCC 49748</strain>
        <plasmid evidence="1">pTfr446</plasmid>
    </source>
</reference>
<evidence type="ECO:0000313" key="3">
    <source>
        <dbReference type="Proteomes" id="UP000664466"/>
    </source>
</evidence>
<dbReference type="EMBL" id="CP072748">
    <property type="protein sequence ID" value="QTX10659.1"/>
    <property type="molecule type" value="Genomic_DNA"/>
</dbReference>
<evidence type="ECO:0000313" key="1">
    <source>
        <dbReference type="EMBL" id="MBO0611682.1"/>
    </source>
</evidence>
<dbReference type="RefSeq" id="WP_207249573.1">
    <property type="nucleotide sequence ID" value="NZ_JAFMPM010000005.1"/>
</dbReference>
<sequence length="765" mass="83755">MLKSHEGSGKTEAIRDLVANLPEGQYILLVSHLTKLALSSASAMNTDRDGSAIAAPFAVDYKVLLASKRSRAGYDVISSTAHSVEAVRLAMESTGKTLFAVVFDESESVAGTIASPIMNGSFNAFRDFVKLVDASGVPVIMMDANMDSRTSLMTQTFFPSRAFTRVVNTFKRWDGIKAVFVKGFEQGVEAIADALRKGQKPAISVTSRSLAVKLADILAADPMTDGLRILLVATEDDGADSAEAAAIRNNISLVYGYDIFIYTPAMGTGISLDQPHFDTTILFAVHDPDCPDYTTALQMLFRVRNPLSKTVTVVEVDQSSRGRPIYASELRHSLQDLISLKDVIAKEHVTDELRYAVIMNSFTNYAGYQVGQSIITEQRYRDYFGLLRAALIEKGLTIEECDEREGTVDLDAAKVAKELREAVKSDLIANSPLIDDATAADISRRKAGKGSGEPVTAEEIHAKKKYDLVRGYHDPELGEATVEQIKEYIEADDAGVAMGRNNLAKALLSYTDIRSLISAKVNDGEGDGESDSSSSDDVAIKVKWKLFRALAGVASVVTDDNWENARIEADFEITVAALTDKSAGFCGQSFVYHIRDAIAGWNAAHLIDRNKRISRKDFDADPVKATRKLIESHLKLKTKANGKGSFIIHAEQAVIDNFNMRRKSGLFGDLGKLARVQAKQALGDNGALNEAVQKELGLDLDVVNFVHAQLKSVQPRRQAEVITNYIRLARKPRIAGDNFSPVYYANTYLREYVEANARVIVKDHC</sequence>
<keyword evidence="1" id="KW-0614">Plasmid</keyword>
<keyword evidence="3" id="KW-1185">Reference proteome</keyword>
<dbReference type="Proteomes" id="UP000664466">
    <property type="component" value="Unassembled WGS sequence"/>
</dbReference>
<gene>
    <name evidence="1" type="ORF">J1836_01895</name>
    <name evidence="2" type="ORF">J1836_019175</name>
</gene>
<name>A0A8B0SIN1_9GAMM</name>
<dbReference type="AlphaFoldDB" id="A0A8B0SIN1"/>
<geneLocation type="plasmid" evidence="1">
    <name>pTfr446</name>
</geneLocation>
<evidence type="ECO:0008006" key="4">
    <source>
        <dbReference type="Google" id="ProtNLM"/>
    </source>
</evidence>
<reference evidence="2" key="2">
    <citation type="submission" date="2021-04" db="EMBL/GenBank/DDBJ databases">
        <title>Complete Genome and methylome analysis of Thiothrix fructosivorans ATCC 49748.</title>
        <authorList>
            <person name="Fomenkov A."/>
            <person name="Sun L."/>
            <person name="Vincze T."/>
            <person name="Grabovich M.Y."/>
            <person name="Roberts R.J."/>
        </authorList>
    </citation>
    <scope>NUCLEOTIDE SEQUENCE</scope>
    <source>
        <strain evidence="2">ATCC 49748</strain>
    </source>
</reference>
<accession>A0A8B0SIN1</accession>
<protein>
    <recommendedName>
        <fullName evidence="4">Replication origin-binding protein domain-containing protein</fullName>
    </recommendedName>
</protein>
<dbReference type="EMBL" id="JAFMPM010000005">
    <property type="protein sequence ID" value="MBO0611682.1"/>
    <property type="molecule type" value="Genomic_DNA"/>
</dbReference>